<dbReference type="NCBIfam" id="TIGR01979">
    <property type="entry name" value="sufS"/>
    <property type="match status" value="1"/>
</dbReference>
<dbReference type="EC" id="2.8.1.7" evidence="3 8"/>
<dbReference type="InterPro" id="IPR015424">
    <property type="entry name" value="PyrdxlP-dep_Trfase"/>
</dbReference>
<dbReference type="InterPro" id="IPR015421">
    <property type="entry name" value="PyrdxlP-dep_Trfase_major"/>
</dbReference>
<dbReference type="GO" id="GO:0031071">
    <property type="term" value="F:cysteine desulfurase activity"/>
    <property type="evidence" value="ECO:0007669"/>
    <property type="project" value="UniProtKB-EC"/>
</dbReference>
<keyword evidence="11" id="KW-1185">Reference proteome</keyword>
<evidence type="ECO:0000313" key="11">
    <source>
        <dbReference type="Proteomes" id="UP001589810"/>
    </source>
</evidence>
<evidence type="ECO:0000256" key="5">
    <source>
        <dbReference type="ARBA" id="ARBA00022898"/>
    </source>
</evidence>
<comment type="similarity">
    <text evidence="2 8">Belongs to the class-V pyridoxal-phosphate-dependent aminotransferase family. Csd subfamily.</text>
</comment>
<dbReference type="InterPro" id="IPR010970">
    <property type="entry name" value="Cys_dSase_SufS"/>
</dbReference>
<evidence type="ECO:0000259" key="9">
    <source>
        <dbReference type="Pfam" id="PF00266"/>
    </source>
</evidence>
<accession>A0ABV6N8L6</accession>
<dbReference type="PANTHER" id="PTHR43586">
    <property type="entry name" value="CYSTEINE DESULFURASE"/>
    <property type="match status" value="1"/>
</dbReference>
<evidence type="ECO:0000256" key="4">
    <source>
        <dbReference type="ARBA" id="ARBA00022679"/>
    </source>
</evidence>
<evidence type="ECO:0000256" key="8">
    <source>
        <dbReference type="RuleBase" id="RU004506"/>
    </source>
</evidence>
<comment type="cofactor">
    <cofactor evidence="1 7">
        <name>pyridoxal 5'-phosphate</name>
        <dbReference type="ChEBI" id="CHEBI:597326"/>
    </cofactor>
</comment>
<dbReference type="SUPFAM" id="SSF53383">
    <property type="entry name" value="PLP-dependent transferases"/>
    <property type="match status" value="1"/>
</dbReference>
<dbReference type="RefSeq" id="WP_273940461.1">
    <property type="nucleotide sequence ID" value="NZ_CP097263.1"/>
</dbReference>
<evidence type="ECO:0000313" key="10">
    <source>
        <dbReference type="EMBL" id="MFC0548949.1"/>
    </source>
</evidence>
<proteinExistence type="inferred from homology"/>
<dbReference type="Proteomes" id="UP001589810">
    <property type="component" value="Unassembled WGS sequence"/>
</dbReference>
<keyword evidence="4 8" id="KW-0808">Transferase</keyword>
<protein>
    <recommendedName>
        <fullName evidence="3 8">Cysteine desulfurase</fullName>
        <ecNumber evidence="3 8">2.8.1.7</ecNumber>
    </recommendedName>
</protein>
<sequence>MTTTAAPLDVAALKADFPILARTVREGKRLVYLDSGATSQRPQQVLDFERQYVETANAAVHRGAHQLAEEATDLYEDAREKIANFVGVGVDEVVFTKNATESINLVAYAFGNAAFSDDPAAKRFVLGPGDEIVVTEMEHHANLLPWQQLALRTGATLKWLSVTADGRLDLSDLDDVITPRTKVFAFTHQSNVLGTVNPVSVLVAKAQSVGALTVLDACQSVPHGPVDFRALGVDFAAFSGHKMLGPSGIGVLYGRFELLNAMPPFITGGSMIEQVFMDRSTFAPPPQRFEAGVPNTSQAIGLGAAVDYLRLLGMDRVAAHEHELTGAALAGLAEIPGVRIVGPAENVDRGSAVSFVVEGVHAHDAGQVLDSLGIEVRVGHHCAWPLHRKLDAAATVRATFYVYNDLSDVQALLDGVRETQKFFGVNA</sequence>
<evidence type="ECO:0000256" key="2">
    <source>
        <dbReference type="ARBA" id="ARBA00010447"/>
    </source>
</evidence>
<comment type="function">
    <text evidence="8">Catalyzes the removal of elemental sulfur and selenium atoms from L-cysteine, L-cystine, L-selenocysteine, and L-selenocystine to produce L-alanine.</text>
</comment>
<evidence type="ECO:0000256" key="3">
    <source>
        <dbReference type="ARBA" id="ARBA00012239"/>
    </source>
</evidence>
<name>A0ABV6N8L6_9PSEU</name>
<dbReference type="Gene3D" id="3.90.1150.10">
    <property type="entry name" value="Aspartate Aminotransferase, domain 1"/>
    <property type="match status" value="1"/>
</dbReference>
<dbReference type="CDD" id="cd06453">
    <property type="entry name" value="SufS_like"/>
    <property type="match status" value="1"/>
</dbReference>
<dbReference type="InterPro" id="IPR015422">
    <property type="entry name" value="PyrdxlP-dep_Trfase_small"/>
</dbReference>
<organism evidence="10 11">
    <name type="scientific">Kutzneria chonburiensis</name>
    <dbReference type="NCBI Taxonomy" id="1483604"/>
    <lineage>
        <taxon>Bacteria</taxon>
        <taxon>Bacillati</taxon>
        <taxon>Actinomycetota</taxon>
        <taxon>Actinomycetes</taxon>
        <taxon>Pseudonocardiales</taxon>
        <taxon>Pseudonocardiaceae</taxon>
        <taxon>Kutzneria</taxon>
    </lineage>
</organism>
<dbReference type="InterPro" id="IPR020578">
    <property type="entry name" value="Aminotrans_V_PyrdxlP_BS"/>
</dbReference>
<comment type="caution">
    <text evidence="10">The sequence shown here is derived from an EMBL/GenBank/DDBJ whole genome shotgun (WGS) entry which is preliminary data.</text>
</comment>
<dbReference type="Gene3D" id="3.40.640.10">
    <property type="entry name" value="Type I PLP-dependent aspartate aminotransferase-like (Major domain)"/>
    <property type="match status" value="1"/>
</dbReference>
<dbReference type="EMBL" id="JBHLUD010000020">
    <property type="protein sequence ID" value="MFC0548949.1"/>
    <property type="molecule type" value="Genomic_DNA"/>
</dbReference>
<evidence type="ECO:0000256" key="6">
    <source>
        <dbReference type="ARBA" id="ARBA00050776"/>
    </source>
</evidence>
<dbReference type="InterPro" id="IPR000192">
    <property type="entry name" value="Aminotrans_V_dom"/>
</dbReference>
<reference evidence="10 11" key="1">
    <citation type="submission" date="2024-09" db="EMBL/GenBank/DDBJ databases">
        <authorList>
            <person name="Sun Q."/>
            <person name="Mori K."/>
        </authorList>
    </citation>
    <scope>NUCLEOTIDE SEQUENCE [LARGE SCALE GENOMIC DNA]</scope>
    <source>
        <strain evidence="10 11">TBRC 1432</strain>
    </source>
</reference>
<evidence type="ECO:0000256" key="1">
    <source>
        <dbReference type="ARBA" id="ARBA00001933"/>
    </source>
</evidence>
<feature type="domain" description="Aminotransferase class V" evidence="9">
    <location>
        <begin position="31"/>
        <end position="412"/>
    </location>
</feature>
<dbReference type="Pfam" id="PF00266">
    <property type="entry name" value="Aminotran_5"/>
    <property type="match status" value="1"/>
</dbReference>
<dbReference type="PANTHER" id="PTHR43586:SF8">
    <property type="entry name" value="CYSTEINE DESULFURASE 1, CHLOROPLASTIC"/>
    <property type="match status" value="1"/>
</dbReference>
<evidence type="ECO:0000256" key="7">
    <source>
        <dbReference type="RuleBase" id="RU004504"/>
    </source>
</evidence>
<dbReference type="PROSITE" id="PS00595">
    <property type="entry name" value="AA_TRANSFER_CLASS_5"/>
    <property type="match status" value="1"/>
</dbReference>
<comment type="catalytic activity">
    <reaction evidence="6 8">
        <text>(sulfur carrier)-H + L-cysteine = (sulfur carrier)-SH + L-alanine</text>
        <dbReference type="Rhea" id="RHEA:43892"/>
        <dbReference type="Rhea" id="RHEA-COMP:14737"/>
        <dbReference type="Rhea" id="RHEA-COMP:14739"/>
        <dbReference type="ChEBI" id="CHEBI:29917"/>
        <dbReference type="ChEBI" id="CHEBI:35235"/>
        <dbReference type="ChEBI" id="CHEBI:57972"/>
        <dbReference type="ChEBI" id="CHEBI:64428"/>
        <dbReference type="EC" id="2.8.1.7"/>
    </reaction>
</comment>
<keyword evidence="5 8" id="KW-0663">Pyridoxal phosphate</keyword>
<gene>
    <name evidence="10" type="ORF">ACFFH7_46085</name>
</gene>